<dbReference type="GO" id="GO:0016747">
    <property type="term" value="F:acyltransferase activity, transferring groups other than amino-acyl groups"/>
    <property type="evidence" value="ECO:0007669"/>
    <property type="project" value="InterPro"/>
</dbReference>
<sequence length="151" mass="17589">MENIRIRQAQAADQRAVWACVRAAYSKYLVRMGREPTPLHADYEALIAQGVVYVLANEEEVRGVLVMMSWERSLLVENVAVDPRFQGQGLGQVLMAFVEQQGRKEQLDEIRLYTNEVMTENLRFYHKLGFEEDGRRVEDGYHRVFLRKGLR</sequence>
<protein>
    <submittedName>
        <fullName evidence="4">GCN5-related N-acetyltransferase</fullName>
    </submittedName>
</protein>
<keyword evidence="5" id="KW-1185">Reference proteome</keyword>
<feature type="domain" description="N-acetyltransferase" evidence="3">
    <location>
        <begin position="4"/>
        <end position="151"/>
    </location>
</feature>
<keyword evidence="1 4" id="KW-0808">Transferase</keyword>
<evidence type="ECO:0000313" key="5">
    <source>
        <dbReference type="Proteomes" id="UP000004508"/>
    </source>
</evidence>
<gene>
    <name evidence="4" type="ORF">Krac_3796</name>
</gene>
<proteinExistence type="predicted"/>
<dbReference type="Proteomes" id="UP000004508">
    <property type="component" value="Unassembled WGS sequence"/>
</dbReference>
<dbReference type="InParanoid" id="D6U307"/>
<reference evidence="4 5" key="1">
    <citation type="journal article" date="2011" name="Stand. Genomic Sci.">
        <title>Non-contiguous finished genome sequence and contextual data of the filamentous soil bacterium Ktedonobacter racemifer type strain (SOSP1-21).</title>
        <authorList>
            <person name="Chang Y.J."/>
            <person name="Land M."/>
            <person name="Hauser L."/>
            <person name="Chertkov O."/>
            <person name="Del Rio T.G."/>
            <person name="Nolan M."/>
            <person name="Copeland A."/>
            <person name="Tice H."/>
            <person name="Cheng J.F."/>
            <person name="Lucas S."/>
            <person name="Han C."/>
            <person name="Goodwin L."/>
            <person name="Pitluck S."/>
            <person name="Ivanova N."/>
            <person name="Ovchinikova G."/>
            <person name="Pati A."/>
            <person name="Chen A."/>
            <person name="Palaniappan K."/>
            <person name="Mavromatis K."/>
            <person name="Liolios K."/>
            <person name="Brettin T."/>
            <person name="Fiebig A."/>
            <person name="Rohde M."/>
            <person name="Abt B."/>
            <person name="Goker M."/>
            <person name="Detter J.C."/>
            <person name="Woyke T."/>
            <person name="Bristow J."/>
            <person name="Eisen J.A."/>
            <person name="Markowitz V."/>
            <person name="Hugenholtz P."/>
            <person name="Kyrpides N.C."/>
            <person name="Klenk H.P."/>
            <person name="Lapidus A."/>
        </authorList>
    </citation>
    <scope>NUCLEOTIDE SEQUENCE [LARGE SCALE GENOMIC DNA]</scope>
    <source>
        <strain evidence="5">DSM 44963</strain>
    </source>
</reference>
<dbReference type="InterPro" id="IPR050832">
    <property type="entry name" value="Bact_Acetyltransf"/>
</dbReference>
<dbReference type="Gene3D" id="3.40.630.30">
    <property type="match status" value="1"/>
</dbReference>
<dbReference type="STRING" id="485913.Krac_3796"/>
<dbReference type="AlphaFoldDB" id="D6U307"/>
<dbReference type="Pfam" id="PF13508">
    <property type="entry name" value="Acetyltransf_7"/>
    <property type="match status" value="1"/>
</dbReference>
<dbReference type="OrthoDB" id="162775at2"/>
<dbReference type="CDD" id="cd04301">
    <property type="entry name" value="NAT_SF"/>
    <property type="match status" value="1"/>
</dbReference>
<dbReference type="InterPro" id="IPR016181">
    <property type="entry name" value="Acyl_CoA_acyltransferase"/>
</dbReference>
<dbReference type="eggNOG" id="COG0456">
    <property type="taxonomic scope" value="Bacteria"/>
</dbReference>
<evidence type="ECO:0000256" key="2">
    <source>
        <dbReference type="ARBA" id="ARBA00023315"/>
    </source>
</evidence>
<comment type="caution">
    <text evidence="4">The sequence shown here is derived from an EMBL/GenBank/DDBJ whole genome shotgun (WGS) entry which is preliminary data.</text>
</comment>
<dbReference type="RefSeq" id="WP_007921368.1">
    <property type="nucleotide sequence ID" value="NZ_ADVG01000004.1"/>
</dbReference>
<dbReference type="PANTHER" id="PTHR43877:SF2">
    <property type="entry name" value="AMINOALKYLPHOSPHONATE N-ACETYLTRANSFERASE-RELATED"/>
    <property type="match status" value="1"/>
</dbReference>
<evidence type="ECO:0000313" key="4">
    <source>
        <dbReference type="EMBL" id="EFH82912.1"/>
    </source>
</evidence>
<dbReference type="InterPro" id="IPR000182">
    <property type="entry name" value="GNAT_dom"/>
</dbReference>
<organism evidence="4 5">
    <name type="scientific">Ktedonobacter racemifer DSM 44963</name>
    <dbReference type="NCBI Taxonomy" id="485913"/>
    <lineage>
        <taxon>Bacteria</taxon>
        <taxon>Bacillati</taxon>
        <taxon>Chloroflexota</taxon>
        <taxon>Ktedonobacteria</taxon>
        <taxon>Ktedonobacterales</taxon>
        <taxon>Ktedonobacteraceae</taxon>
        <taxon>Ktedonobacter</taxon>
    </lineage>
</organism>
<dbReference type="PANTHER" id="PTHR43877">
    <property type="entry name" value="AMINOALKYLPHOSPHONATE N-ACETYLTRANSFERASE-RELATED-RELATED"/>
    <property type="match status" value="1"/>
</dbReference>
<dbReference type="PROSITE" id="PS51186">
    <property type="entry name" value="GNAT"/>
    <property type="match status" value="1"/>
</dbReference>
<dbReference type="EMBL" id="ADVG01000004">
    <property type="protein sequence ID" value="EFH82912.1"/>
    <property type="molecule type" value="Genomic_DNA"/>
</dbReference>
<dbReference type="SUPFAM" id="SSF55729">
    <property type="entry name" value="Acyl-CoA N-acyltransferases (Nat)"/>
    <property type="match status" value="1"/>
</dbReference>
<evidence type="ECO:0000259" key="3">
    <source>
        <dbReference type="PROSITE" id="PS51186"/>
    </source>
</evidence>
<accession>D6U307</accession>
<keyword evidence="2" id="KW-0012">Acyltransferase</keyword>
<name>D6U307_KTERA</name>
<evidence type="ECO:0000256" key="1">
    <source>
        <dbReference type="ARBA" id="ARBA00022679"/>
    </source>
</evidence>